<reference evidence="1" key="1">
    <citation type="journal article" date="2015" name="Nature">
        <title>Complex archaea that bridge the gap between prokaryotes and eukaryotes.</title>
        <authorList>
            <person name="Spang A."/>
            <person name="Saw J.H."/>
            <person name="Jorgensen S.L."/>
            <person name="Zaremba-Niedzwiedzka K."/>
            <person name="Martijn J."/>
            <person name="Lind A.E."/>
            <person name="van Eijk R."/>
            <person name="Schleper C."/>
            <person name="Guy L."/>
            <person name="Ettema T.J."/>
        </authorList>
    </citation>
    <scope>NUCLEOTIDE SEQUENCE</scope>
</reference>
<proteinExistence type="predicted"/>
<organism evidence="1">
    <name type="scientific">marine sediment metagenome</name>
    <dbReference type="NCBI Taxonomy" id="412755"/>
    <lineage>
        <taxon>unclassified sequences</taxon>
        <taxon>metagenomes</taxon>
        <taxon>ecological metagenomes</taxon>
    </lineage>
</organism>
<feature type="non-terminal residue" evidence="1">
    <location>
        <position position="29"/>
    </location>
</feature>
<dbReference type="InterPro" id="IPR013785">
    <property type="entry name" value="Aldolase_TIM"/>
</dbReference>
<gene>
    <name evidence="1" type="ORF">LCGC14_2345300</name>
</gene>
<accession>A0A0F9F5W8</accession>
<sequence>MAGPCSVDTEENVIKTAHAVKAAGAHMLR</sequence>
<dbReference type="AlphaFoldDB" id="A0A0F9F5W8"/>
<dbReference type="Gene3D" id="3.20.20.70">
    <property type="entry name" value="Aldolase class I"/>
    <property type="match status" value="1"/>
</dbReference>
<dbReference type="SUPFAM" id="SSF51569">
    <property type="entry name" value="Aldolase"/>
    <property type="match status" value="1"/>
</dbReference>
<name>A0A0F9F5W8_9ZZZZ</name>
<evidence type="ECO:0000313" key="1">
    <source>
        <dbReference type="EMBL" id="KKL46462.1"/>
    </source>
</evidence>
<protein>
    <recommendedName>
        <fullName evidence="2">DAHP synthetase I/KDSA domain-containing protein</fullName>
    </recommendedName>
</protein>
<evidence type="ECO:0008006" key="2">
    <source>
        <dbReference type="Google" id="ProtNLM"/>
    </source>
</evidence>
<comment type="caution">
    <text evidence="1">The sequence shown here is derived from an EMBL/GenBank/DDBJ whole genome shotgun (WGS) entry which is preliminary data.</text>
</comment>
<dbReference type="EMBL" id="LAZR01034022">
    <property type="protein sequence ID" value="KKL46462.1"/>
    <property type="molecule type" value="Genomic_DNA"/>
</dbReference>